<evidence type="ECO:0000313" key="3">
    <source>
        <dbReference type="Proteomes" id="UP001158576"/>
    </source>
</evidence>
<evidence type="ECO:0000313" key="2">
    <source>
        <dbReference type="EMBL" id="CAG5078556.1"/>
    </source>
</evidence>
<feature type="coiled-coil region" evidence="1">
    <location>
        <begin position="35"/>
        <end position="101"/>
    </location>
</feature>
<sequence>MYPFSEAKFSTTTTSTPKQIDNSAKLILGNMVYRRERLKNLAKNLYQKNQDLKKEIERINIKLNNTKIFADEKENLRIEQIQKLENDLEETRQDYYEKLIENGELDRELRVAKGRVEALTGENLKLTRNMTDFRSSMNSYSRERQIKELELKRLLMTCEENSISREKELNSWKLRNERFEQNNRDLINQNKLIRDQIIATTDELDRCRQKEKLFERNCNCESFRIQANSCQPPSLPKSSNRIRQQAEREITSLQRQLKIYQNQDRQRRNETERVATEFHQFKIKYHEIETNLIMDDVLKCRAMLEALKKQSALRIRSVEFEAKTWRTKHTEESDRNTQLQYEKNICDERLLGKTSDLNATEFEKDRLQDDLYKCQDDRDYADKTFAIKESDLRHEISVVSEKYNKEADQRERLSRKLSQQRKRIQNLSAACNGKDQDDLRSCPICEEKLPSQTEPIPAKVELEKISIDMEQATKDEKSLVPETSP</sequence>
<keyword evidence="3" id="KW-1185">Reference proteome</keyword>
<evidence type="ECO:0000256" key="1">
    <source>
        <dbReference type="SAM" id="Coils"/>
    </source>
</evidence>
<feature type="coiled-coil region" evidence="1">
    <location>
        <begin position="169"/>
        <end position="196"/>
    </location>
</feature>
<feature type="coiled-coil region" evidence="1">
    <location>
        <begin position="403"/>
        <end position="430"/>
    </location>
</feature>
<protein>
    <submittedName>
        <fullName evidence="2">Oidioi.mRNA.OKI2018_I69.PAR.g9020.t1.cds</fullName>
    </submittedName>
</protein>
<accession>A0ABN7RM95</accession>
<dbReference type="Proteomes" id="UP001158576">
    <property type="component" value="Chromosome PAR"/>
</dbReference>
<name>A0ABN7RM95_OIKDI</name>
<gene>
    <name evidence="2" type="ORF">OKIOD_LOCUS578</name>
</gene>
<keyword evidence="1" id="KW-0175">Coiled coil</keyword>
<reference evidence="2 3" key="1">
    <citation type="submission" date="2021-04" db="EMBL/GenBank/DDBJ databases">
        <authorList>
            <person name="Bliznina A."/>
        </authorList>
    </citation>
    <scope>NUCLEOTIDE SEQUENCE [LARGE SCALE GENOMIC DNA]</scope>
</reference>
<proteinExistence type="predicted"/>
<dbReference type="EMBL" id="OU015568">
    <property type="protein sequence ID" value="CAG5078556.1"/>
    <property type="molecule type" value="Genomic_DNA"/>
</dbReference>
<organism evidence="2 3">
    <name type="scientific">Oikopleura dioica</name>
    <name type="common">Tunicate</name>
    <dbReference type="NCBI Taxonomy" id="34765"/>
    <lineage>
        <taxon>Eukaryota</taxon>
        <taxon>Metazoa</taxon>
        <taxon>Chordata</taxon>
        <taxon>Tunicata</taxon>
        <taxon>Appendicularia</taxon>
        <taxon>Copelata</taxon>
        <taxon>Oikopleuridae</taxon>
        <taxon>Oikopleura</taxon>
    </lineage>
</organism>